<keyword evidence="3" id="KW-0238">DNA-binding</keyword>
<dbReference type="PROSITE" id="PS51062">
    <property type="entry name" value="RUNT"/>
    <property type="match status" value="1"/>
</dbReference>
<feature type="compositionally biased region" description="Polar residues" evidence="6">
    <location>
        <begin position="350"/>
        <end position="362"/>
    </location>
</feature>
<reference evidence="9" key="1">
    <citation type="submission" date="2023-07" db="EMBL/GenBank/DDBJ databases">
        <title>Bird 10,000 Genomes (B10K) Project - Family phase.</title>
        <authorList>
            <person name="Zhang G."/>
        </authorList>
    </citation>
    <scope>NUCLEOTIDE SEQUENCE [LARGE SCALE GENOMIC DNA]</scope>
</reference>
<dbReference type="AlphaFoldDB" id="A0A851T603"/>
<evidence type="ECO:0000256" key="3">
    <source>
        <dbReference type="ARBA" id="ARBA00023125"/>
    </source>
</evidence>
<keyword evidence="4" id="KW-0804">Transcription</keyword>
<dbReference type="InterPro" id="IPR012346">
    <property type="entry name" value="p53/RUNT-type_TF_DNA-bd_sf"/>
</dbReference>
<dbReference type="PIRSF" id="PIRSF009374">
    <property type="entry name" value="TF_Runt-rel_RUNX"/>
    <property type="match status" value="1"/>
</dbReference>
<dbReference type="Proteomes" id="UP000661971">
    <property type="component" value="Unassembled WGS sequence"/>
</dbReference>
<evidence type="ECO:0000256" key="5">
    <source>
        <dbReference type="ARBA" id="ARBA00023242"/>
    </source>
</evidence>
<keyword evidence="9" id="KW-1185">Reference proteome</keyword>
<feature type="compositionally biased region" description="Polar residues" evidence="6">
    <location>
        <begin position="210"/>
        <end position="223"/>
    </location>
</feature>
<dbReference type="PANTHER" id="PTHR11950">
    <property type="entry name" value="RUNT RELATED"/>
    <property type="match status" value="1"/>
</dbReference>
<dbReference type="InterPro" id="IPR027384">
    <property type="entry name" value="Runx_central_dom_sf"/>
</dbReference>
<dbReference type="PANTHER" id="PTHR11950:SF43">
    <property type="entry name" value="RUNT-RELATED TRANSCRIPTION FACTOR 3"/>
    <property type="match status" value="1"/>
</dbReference>
<feature type="region of interest" description="Disordered" evidence="6">
    <location>
        <begin position="350"/>
        <end position="391"/>
    </location>
</feature>
<accession>A0A851T603</accession>
<dbReference type="GO" id="GO:0002062">
    <property type="term" value="P:chondrocyte differentiation"/>
    <property type="evidence" value="ECO:0007669"/>
    <property type="project" value="TreeGrafter"/>
</dbReference>
<dbReference type="EMBL" id="WBNA01000119">
    <property type="protein sequence ID" value="NXD11478.1"/>
    <property type="molecule type" value="Genomic_DNA"/>
</dbReference>
<dbReference type="InterPro" id="IPR016554">
    <property type="entry name" value="TF_Runt-rel_RUNX"/>
</dbReference>
<dbReference type="GO" id="GO:0000981">
    <property type="term" value="F:DNA-binding transcription factor activity, RNA polymerase II-specific"/>
    <property type="evidence" value="ECO:0007669"/>
    <property type="project" value="TreeGrafter"/>
</dbReference>
<feature type="region of interest" description="Disordered" evidence="6">
    <location>
        <begin position="192"/>
        <end position="224"/>
    </location>
</feature>
<dbReference type="InterPro" id="IPR000040">
    <property type="entry name" value="AML1_Runt"/>
</dbReference>
<dbReference type="InterPro" id="IPR008967">
    <property type="entry name" value="p53-like_TF_DNA-bd_sf"/>
</dbReference>
<comment type="caution">
    <text evidence="8">The sequence shown here is derived from an EMBL/GenBank/DDBJ whole genome shotgun (WGS) entry which is preliminary data.</text>
</comment>
<feature type="compositionally biased region" description="Basic and acidic residues" evidence="6">
    <location>
        <begin position="382"/>
        <end position="391"/>
    </location>
</feature>
<evidence type="ECO:0000313" key="8">
    <source>
        <dbReference type="EMBL" id="NXD11478.1"/>
    </source>
</evidence>
<protein>
    <submittedName>
        <fullName evidence="8">RUNX3 factor</fullName>
    </submittedName>
</protein>
<keyword evidence="2" id="KW-0805">Transcription regulation</keyword>
<dbReference type="GO" id="GO:0005524">
    <property type="term" value="F:ATP binding"/>
    <property type="evidence" value="ECO:0007669"/>
    <property type="project" value="InterPro"/>
</dbReference>
<sequence>MRIPVDPSTSRRFTPPSTAFPCGKMGENSGALGAPAPGARARPEVRSVVDVLADHAGELVRTDSPNFLCSVLPSHWRCNKTLPVAFKLPGCIPIWNVCVCTHWQNCCNSCENALFSVFSPFLPQPPVGKSFTLTITVFTNPTQVATYHRAIKVTVDGPREPRRHRQKLEEQSKPFADRYGELERLRQSMRVTPTAPAPRGSLGTPGHFGSQAQTPIQGTSDLSPFSDPRQFDRSFPALPALTETRFSDPRMHYPGAMSAAFPYTATPSATGIGGISMTSMPATTRFHHTYLPPPYPGSTQNQSGPFQANPSPYHLYYGTSSGSYQFSMVAGGERSPTRMLSSCTSASAGNNLMNPNLGSQNDGVDADGSHSNSPTTMTTTGRMDESVWRPY</sequence>
<evidence type="ECO:0000259" key="7">
    <source>
        <dbReference type="PROSITE" id="PS51062"/>
    </source>
</evidence>
<dbReference type="GO" id="GO:0001503">
    <property type="term" value="P:ossification"/>
    <property type="evidence" value="ECO:0007669"/>
    <property type="project" value="TreeGrafter"/>
</dbReference>
<dbReference type="GO" id="GO:0000978">
    <property type="term" value="F:RNA polymerase II cis-regulatory region sequence-specific DNA binding"/>
    <property type="evidence" value="ECO:0007669"/>
    <property type="project" value="TreeGrafter"/>
</dbReference>
<evidence type="ECO:0000256" key="2">
    <source>
        <dbReference type="ARBA" id="ARBA00023015"/>
    </source>
</evidence>
<dbReference type="GO" id="GO:0045595">
    <property type="term" value="P:regulation of cell differentiation"/>
    <property type="evidence" value="ECO:0007669"/>
    <property type="project" value="TreeGrafter"/>
</dbReference>
<dbReference type="Pfam" id="PF00853">
    <property type="entry name" value="Runt"/>
    <property type="match status" value="1"/>
</dbReference>
<dbReference type="Gene3D" id="4.10.770.10">
    <property type="entry name" value="Signal Protein Aml-1b, Chain A, domain 3"/>
    <property type="match status" value="1"/>
</dbReference>
<evidence type="ECO:0000313" key="9">
    <source>
        <dbReference type="Proteomes" id="UP000661971"/>
    </source>
</evidence>
<dbReference type="GO" id="GO:0045944">
    <property type="term" value="P:positive regulation of transcription by RNA polymerase II"/>
    <property type="evidence" value="ECO:0007669"/>
    <property type="project" value="UniProtKB-ARBA"/>
</dbReference>
<evidence type="ECO:0000256" key="6">
    <source>
        <dbReference type="SAM" id="MobiDB-lite"/>
    </source>
</evidence>
<dbReference type="GO" id="GO:0005634">
    <property type="term" value="C:nucleus"/>
    <property type="evidence" value="ECO:0007669"/>
    <property type="project" value="UniProtKB-SubCell"/>
</dbReference>
<dbReference type="Gene3D" id="2.60.40.720">
    <property type="match status" value="1"/>
</dbReference>
<dbReference type="InterPro" id="IPR013524">
    <property type="entry name" value="Runt_dom"/>
</dbReference>
<comment type="subcellular location">
    <subcellularLocation>
        <location evidence="1">Nucleus</location>
    </subcellularLocation>
</comment>
<proteinExistence type="predicted"/>
<feature type="non-terminal residue" evidence="8">
    <location>
        <position position="391"/>
    </location>
</feature>
<feature type="domain" description="Runt" evidence="7">
    <location>
        <begin position="47"/>
        <end position="163"/>
    </location>
</feature>
<keyword evidence="5" id="KW-0539">Nucleus</keyword>
<feature type="non-terminal residue" evidence="8">
    <location>
        <position position="1"/>
    </location>
</feature>
<dbReference type="Pfam" id="PF08504">
    <property type="entry name" value="RunxI"/>
    <property type="match status" value="1"/>
</dbReference>
<evidence type="ECO:0000256" key="4">
    <source>
        <dbReference type="ARBA" id="ARBA00023163"/>
    </source>
</evidence>
<dbReference type="SUPFAM" id="SSF49417">
    <property type="entry name" value="p53-like transcription factors"/>
    <property type="match status" value="1"/>
</dbReference>
<evidence type="ECO:0000256" key="1">
    <source>
        <dbReference type="ARBA" id="ARBA00004123"/>
    </source>
</evidence>
<dbReference type="InterPro" id="IPR013711">
    <property type="entry name" value="RunxI_C_dom"/>
</dbReference>
<feature type="compositionally biased region" description="Polar residues" evidence="6">
    <location>
        <begin position="369"/>
        <end position="381"/>
    </location>
</feature>
<dbReference type="PRINTS" id="PR00967">
    <property type="entry name" value="ONCOGENEAML1"/>
</dbReference>
<organism evidence="8 9">
    <name type="scientific">Nothocercus nigrocapillus</name>
    <dbReference type="NCBI Taxonomy" id="1977171"/>
    <lineage>
        <taxon>Eukaryota</taxon>
        <taxon>Metazoa</taxon>
        <taxon>Chordata</taxon>
        <taxon>Craniata</taxon>
        <taxon>Vertebrata</taxon>
        <taxon>Euteleostomi</taxon>
        <taxon>Archelosauria</taxon>
        <taxon>Archosauria</taxon>
        <taxon>Dinosauria</taxon>
        <taxon>Saurischia</taxon>
        <taxon>Theropoda</taxon>
        <taxon>Coelurosauria</taxon>
        <taxon>Aves</taxon>
        <taxon>Palaeognathae</taxon>
        <taxon>Tinamiformes</taxon>
        <taxon>Tinamidae</taxon>
        <taxon>Nothocercus</taxon>
    </lineage>
</organism>
<gene>
    <name evidence="8" type="primary">Runx3</name>
    <name evidence="8" type="ORF">NOTNIG_R01486</name>
</gene>
<name>A0A851T603_9AVES</name>
<dbReference type="GO" id="GO:0030182">
    <property type="term" value="P:neuron differentiation"/>
    <property type="evidence" value="ECO:0007669"/>
    <property type="project" value="TreeGrafter"/>
</dbReference>
<dbReference type="GO" id="GO:0051094">
    <property type="term" value="P:positive regulation of developmental process"/>
    <property type="evidence" value="ECO:0007669"/>
    <property type="project" value="UniProtKB-ARBA"/>
</dbReference>
<dbReference type="GO" id="GO:0030097">
    <property type="term" value="P:hemopoiesis"/>
    <property type="evidence" value="ECO:0007669"/>
    <property type="project" value="TreeGrafter"/>
</dbReference>